<dbReference type="InterPro" id="IPR056079">
    <property type="entry name" value="DUF7662"/>
</dbReference>
<dbReference type="EMBL" id="PXYK01000014">
    <property type="protein sequence ID" value="PSJ58388.1"/>
    <property type="molecule type" value="Genomic_DNA"/>
</dbReference>
<keyword evidence="3" id="KW-1185">Reference proteome</keyword>
<gene>
    <name evidence="2" type="ORF">C7I84_15610</name>
</gene>
<dbReference type="Pfam" id="PF24698">
    <property type="entry name" value="DUF7662"/>
    <property type="match status" value="1"/>
</dbReference>
<name>A0A2P7S7D5_9HYPH</name>
<dbReference type="Proteomes" id="UP000241229">
    <property type="component" value="Unassembled WGS sequence"/>
</dbReference>
<reference evidence="2 3" key="1">
    <citation type="submission" date="2018-03" db="EMBL/GenBank/DDBJ databases">
        <title>The draft genome of Mesorhizobium sp. 6GN-30.</title>
        <authorList>
            <person name="Liu L."/>
            <person name="Li L."/>
            <person name="Wang T."/>
            <person name="Zhang X."/>
            <person name="Liang L."/>
        </authorList>
    </citation>
    <scope>NUCLEOTIDE SEQUENCE [LARGE SCALE GENOMIC DNA]</scope>
    <source>
        <strain evidence="2 3">6GN30</strain>
    </source>
</reference>
<proteinExistence type="predicted"/>
<evidence type="ECO:0000259" key="1">
    <source>
        <dbReference type="Pfam" id="PF24698"/>
    </source>
</evidence>
<dbReference type="RefSeq" id="WP_106773128.1">
    <property type="nucleotide sequence ID" value="NZ_PXYK01000014.1"/>
</dbReference>
<comment type="caution">
    <text evidence="2">The sequence shown here is derived from an EMBL/GenBank/DDBJ whole genome shotgun (WGS) entry which is preliminary data.</text>
</comment>
<evidence type="ECO:0000313" key="2">
    <source>
        <dbReference type="EMBL" id="PSJ58388.1"/>
    </source>
</evidence>
<accession>A0A2P7S7D5</accession>
<dbReference type="AlphaFoldDB" id="A0A2P7S7D5"/>
<dbReference type="OrthoDB" id="3480230at2"/>
<sequence>MGKYSPLRTFLETQGEDRIAMSFDEIERLLGETLPASKKYPAWWSNNPSNNPMTKEWLAAGFETGDVDVAGETVTFRRAERAIGVDGFAENPQAEYSEAAVKHPLWGRLKGVIRVPPGVDLTEPAFPDWGGYLDRKYGKDASQDE</sequence>
<feature type="domain" description="DUF7662" evidence="1">
    <location>
        <begin position="4"/>
        <end position="78"/>
    </location>
</feature>
<protein>
    <recommendedName>
        <fullName evidence="1">DUF7662 domain-containing protein</fullName>
    </recommendedName>
</protein>
<evidence type="ECO:0000313" key="3">
    <source>
        <dbReference type="Proteomes" id="UP000241229"/>
    </source>
</evidence>
<organism evidence="2 3">
    <name type="scientific">Kumtagia ephedrae</name>
    <dbReference type="NCBI Taxonomy" id="2116701"/>
    <lineage>
        <taxon>Bacteria</taxon>
        <taxon>Pseudomonadati</taxon>
        <taxon>Pseudomonadota</taxon>
        <taxon>Alphaproteobacteria</taxon>
        <taxon>Hyphomicrobiales</taxon>
        <taxon>Phyllobacteriaceae</taxon>
        <taxon>Kumtagia</taxon>
    </lineage>
</organism>